<reference evidence="11" key="1">
    <citation type="submission" date="2014-09" db="EMBL/GenBank/DDBJ databases">
        <title>Draft genome sequence of an oleaginous Mucoromycotina fungus Mucor ambiguus NBRC6742.</title>
        <authorList>
            <person name="Takeda I."/>
            <person name="Yamane N."/>
            <person name="Morita T."/>
            <person name="Tamano K."/>
            <person name="Machida M."/>
            <person name="Baker S."/>
            <person name="Koike H."/>
        </authorList>
    </citation>
    <scope>NUCLEOTIDE SEQUENCE</scope>
    <source>
        <strain evidence="11">NBRC 6742</strain>
    </source>
</reference>
<dbReference type="Gene3D" id="1.10.246.90">
    <property type="entry name" value="Nop domain"/>
    <property type="match status" value="1"/>
</dbReference>
<evidence type="ECO:0000256" key="7">
    <source>
        <dbReference type="ARBA" id="ARBA00023242"/>
    </source>
</evidence>
<sequence>MATLADELAADLDFSSGEEEEEEEQQRSDIDEEQEALDKLKQDADGDEQMESVDNASNGAAASHNDNDDPNSVKKIAKLLYSKHTQDVLQKIDSYIAQNRNATQVVGPTEEDEEYKLIVQSNSITADIDHEIQTVHKFIRDHYAAKFPELETLVYNPLEYARTVKAIGNELDVTKVDLRPILPSATIMVITVTATTTSGKPLTDHEWKLTEEACDMALDLDAARRKIMNYVESRMTVIAPNLSAVVGTPTAAKLLTAAGGLTAFCKIPSCNVQVIGNNRKTNTGFSTAHMDRHTGYIGYAEPVLAAPQDIKRKLIKIVSAKAALAARIDASHQSPGGEAGQKMRDEVDAKIEKLQEAPSLKVVKALPIPDEGPKKRRGGKRVRRQNEAYAMTELRAARNRMAFGEAEEEVGYGDETEGLGMAAKQVGKIRASVADQRNKIKGPKLKSFARVSGTATSGLASSLAFTPAQSMELIDPTAAVEKTKEKRAEKYFGDGAFSMYPKH</sequence>
<dbReference type="InterPro" id="IPR027105">
    <property type="entry name" value="Prp31"/>
</dbReference>
<evidence type="ECO:0000256" key="9">
    <source>
        <dbReference type="SAM" id="MobiDB-lite"/>
    </source>
</evidence>
<dbReference type="Pfam" id="PF09785">
    <property type="entry name" value="Prp31_C"/>
    <property type="match status" value="1"/>
</dbReference>
<dbReference type="Pfam" id="PF01798">
    <property type="entry name" value="Nop"/>
    <property type="match status" value="1"/>
</dbReference>
<evidence type="ECO:0000256" key="3">
    <source>
        <dbReference type="ARBA" id="ARBA00022664"/>
    </source>
</evidence>
<dbReference type="FunFam" id="1.10.246.90:FF:000002">
    <property type="entry name" value="U4/U6 small nuclear ribonucleoprotein Prp31"/>
    <property type="match status" value="1"/>
</dbReference>
<dbReference type="GO" id="GO:0000244">
    <property type="term" value="P:spliceosomal tri-snRNP complex assembly"/>
    <property type="evidence" value="ECO:0007669"/>
    <property type="project" value="InterPro"/>
</dbReference>
<keyword evidence="4" id="KW-0747">Spliceosome</keyword>
<dbReference type="PANTHER" id="PTHR13904">
    <property type="entry name" value="PRE-MRNA SPLICING FACTOR PRP31"/>
    <property type="match status" value="1"/>
</dbReference>
<evidence type="ECO:0000256" key="2">
    <source>
        <dbReference type="ARBA" id="ARBA00005572"/>
    </source>
</evidence>
<dbReference type="GO" id="GO:0003723">
    <property type="term" value="F:RNA binding"/>
    <property type="evidence" value="ECO:0007669"/>
    <property type="project" value="UniProtKB-KW"/>
</dbReference>
<dbReference type="InterPro" id="IPR042239">
    <property type="entry name" value="Nop_C"/>
</dbReference>
<dbReference type="GO" id="GO:0071011">
    <property type="term" value="C:precatalytic spliceosome"/>
    <property type="evidence" value="ECO:0007669"/>
    <property type="project" value="TreeGrafter"/>
</dbReference>
<proteinExistence type="inferred from homology"/>
<protein>
    <submittedName>
        <fullName evidence="11">Nop domain-containing protein</fullName>
    </submittedName>
</protein>
<feature type="compositionally biased region" description="Acidic residues" evidence="9">
    <location>
        <begin position="16"/>
        <end position="35"/>
    </location>
</feature>
<evidence type="ECO:0000256" key="8">
    <source>
        <dbReference type="ARBA" id="ARBA00023274"/>
    </source>
</evidence>
<evidence type="ECO:0000256" key="5">
    <source>
        <dbReference type="ARBA" id="ARBA00022884"/>
    </source>
</evidence>
<dbReference type="SMART" id="SM00931">
    <property type="entry name" value="NOSIC"/>
    <property type="match status" value="1"/>
</dbReference>
<keyword evidence="6" id="KW-0508">mRNA splicing</keyword>
<evidence type="ECO:0000313" key="12">
    <source>
        <dbReference type="Proteomes" id="UP000053815"/>
    </source>
</evidence>
<dbReference type="OrthoDB" id="4771285at2759"/>
<dbReference type="STRING" id="91626.A0A0C9MLB6"/>
<evidence type="ECO:0000256" key="6">
    <source>
        <dbReference type="ARBA" id="ARBA00023187"/>
    </source>
</evidence>
<dbReference type="FunFam" id="1.10.287.4070:FF:000003">
    <property type="entry name" value="U4/U6 small nuclear ribonucleoprotein PRP31"/>
    <property type="match status" value="1"/>
</dbReference>
<keyword evidence="7" id="KW-0539">Nucleus</keyword>
<dbReference type="InterPro" id="IPR036070">
    <property type="entry name" value="Nop_dom_sf"/>
</dbReference>
<keyword evidence="12" id="KW-1185">Reference proteome</keyword>
<keyword evidence="8" id="KW-0687">Ribonucleoprotein</keyword>
<feature type="compositionally biased region" description="Low complexity" evidence="9">
    <location>
        <begin position="1"/>
        <end position="15"/>
    </location>
</feature>
<dbReference type="GO" id="GO:0045292">
    <property type="term" value="P:mRNA cis splicing, via spliceosome"/>
    <property type="evidence" value="ECO:0007669"/>
    <property type="project" value="EnsemblFungi"/>
</dbReference>
<dbReference type="InterPro" id="IPR012976">
    <property type="entry name" value="NOSIC"/>
</dbReference>
<feature type="region of interest" description="Disordered" evidence="9">
    <location>
        <begin position="1"/>
        <end position="71"/>
    </location>
</feature>
<dbReference type="GO" id="GO:0005687">
    <property type="term" value="C:U4 snRNP"/>
    <property type="evidence" value="ECO:0007669"/>
    <property type="project" value="TreeGrafter"/>
</dbReference>
<evidence type="ECO:0000256" key="1">
    <source>
        <dbReference type="ARBA" id="ARBA00004123"/>
    </source>
</evidence>
<organism evidence="11">
    <name type="scientific">Mucor ambiguus</name>
    <dbReference type="NCBI Taxonomy" id="91626"/>
    <lineage>
        <taxon>Eukaryota</taxon>
        <taxon>Fungi</taxon>
        <taxon>Fungi incertae sedis</taxon>
        <taxon>Mucoromycota</taxon>
        <taxon>Mucoromycotina</taxon>
        <taxon>Mucoromycetes</taxon>
        <taxon>Mucorales</taxon>
        <taxon>Mucorineae</taxon>
        <taxon>Mucoraceae</taxon>
        <taxon>Mucor</taxon>
    </lineage>
</organism>
<dbReference type="Gene3D" id="1.10.287.4070">
    <property type="match status" value="1"/>
</dbReference>
<dbReference type="InterPro" id="IPR019175">
    <property type="entry name" value="Prp31_C"/>
</dbReference>
<dbReference type="EMBL" id="DF836314">
    <property type="protein sequence ID" value="GAN02638.1"/>
    <property type="molecule type" value="Genomic_DNA"/>
</dbReference>
<dbReference type="GO" id="GO:0046540">
    <property type="term" value="C:U4/U6 x U5 tri-snRNP complex"/>
    <property type="evidence" value="ECO:0007669"/>
    <property type="project" value="EnsemblFungi"/>
</dbReference>
<evidence type="ECO:0000313" key="11">
    <source>
        <dbReference type="EMBL" id="GAN02638.1"/>
    </source>
</evidence>
<evidence type="ECO:0000256" key="4">
    <source>
        <dbReference type="ARBA" id="ARBA00022728"/>
    </source>
</evidence>
<dbReference type="SUPFAM" id="SSF89124">
    <property type="entry name" value="Nop domain"/>
    <property type="match status" value="1"/>
</dbReference>
<comment type="subcellular location">
    <subcellularLocation>
        <location evidence="1">Nucleus</location>
    </subcellularLocation>
</comment>
<keyword evidence="3" id="KW-0507">mRNA processing</keyword>
<dbReference type="InterPro" id="IPR002687">
    <property type="entry name" value="Nop_dom"/>
</dbReference>
<comment type="similarity">
    <text evidence="2">Belongs to the PRP31 family.</text>
</comment>
<keyword evidence="5" id="KW-0694">RNA-binding</keyword>
<evidence type="ECO:0000259" key="10">
    <source>
        <dbReference type="PROSITE" id="PS51358"/>
    </source>
</evidence>
<feature type="domain" description="Nop" evidence="10">
    <location>
        <begin position="238"/>
        <end position="356"/>
    </location>
</feature>
<dbReference type="PANTHER" id="PTHR13904:SF0">
    <property type="entry name" value="U4_U6 SMALL NUCLEAR RIBONUCLEOPROTEIN PRP31"/>
    <property type="match status" value="1"/>
</dbReference>
<dbReference type="PROSITE" id="PS51358">
    <property type="entry name" value="NOP"/>
    <property type="match status" value="1"/>
</dbReference>
<name>A0A0C9MLB6_9FUNG</name>
<dbReference type="Proteomes" id="UP000053815">
    <property type="component" value="Unassembled WGS sequence"/>
</dbReference>
<dbReference type="AlphaFoldDB" id="A0A0C9MLB6"/>
<gene>
    <name evidence="11" type="ORF">MAM1_0025d02083</name>
</gene>
<accession>A0A0C9MLB6</accession>